<reference evidence="1" key="1">
    <citation type="submission" date="2020-03" db="EMBL/GenBank/DDBJ databases">
        <title>The deep terrestrial virosphere.</title>
        <authorList>
            <person name="Holmfeldt K."/>
            <person name="Nilsson E."/>
            <person name="Simone D."/>
            <person name="Lopez-Fernandez M."/>
            <person name="Wu X."/>
            <person name="de Brujin I."/>
            <person name="Lundin D."/>
            <person name="Andersson A."/>
            <person name="Bertilsson S."/>
            <person name="Dopson M."/>
        </authorList>
    </citation>
    <scope>NUCLEOTIDE SEQUENCE</scope>
    <source>
        <strain evidence="1">MM415B00355</strain>
    </source>
</reference>
<protein>
    <submittedName>
        <fullName evidence="1">Uncharacterized protein</fullName>
    </submittedName>
</protein>
<proteinExistence type="predicted"/>
<evidence type="ECO:0000313" key="1">
    <source>
        <dbReference type="EMBL" id="QJA66330.1"/>
    </source>
</evidence>
<sequence length="155" mass="17075">MDAPSFGDLSVGAIVAILILDRVFSFLKGRSRGEAVDDQMSRVNGSLGAAVHRIEKRVERTEEGTLRLVDQHSKTDAQGVPLWYDRSSQNLLALTKAVERLGENVATQTTVLGESLRSLRESDENFRNAHRDCKAAITSQLNEVSRAIRGARTEP</sequence>
<name>A0A6M3J8Z0_9ZZZZ</name>
<accession>A0A6M3J8Z0</accession>
<organism evidence="1">
    <name type="scientific">viral metagenome</name>
    <dbReference type="NCBI Taxonomy" id="1070528"/>
    <lineage>
        <taxon>unclassified sequences</taxon>
        <taxon>metagenomes</taxon>
        <taxon>organismal metagenomes</taxon>
    </lineage>
</organism>
<gene>
    <name evidence="1" type="ORF">MM415B00355_0030</name>
</gene>
<dbReference type="EMBL" id="MT141553">
    <property type="protein sequence ID" value="QJA66330.1"/>
    <property type="molecule type" value="Genomic_DNA"/>
</dbReference>
<dbReference type="AlphaFoldDB" id="A0A6M3J8Z0"/>